<gene>
    <name evidence="2" type="ORF">DLM85_22180</name>
</gene>
<dbReference type="OrthoDB" id="581516at2"/>
<dbReference type="AlphaFoldDB" id="A0A328B6A2"/>
<feature type="region of interest" description="Disordered" evidence="1">
    <location>
        <begin position="30"/>
        <end position="50"/>
    </location>
</feature>
<reference evidence="3" key="1">
    <citation type="submission" date="2018-05" db="EMBL/GenBank/DDBJ databases">
        <authorList>
            <person name="Nie L."/>
        </authorList>
    </citation>
    <scope>NUCLEOTIDE SEQUENCE [LARGE SCALE GENOMIC DNA]</scope>
    <source>
        <strain evidence="3">NL</strain>
    </source>
</reference>
<evidence type="ECO:0000313" key="3">
    <source>
        <dbReference type="Proteomes" id="UP000248553"/>
    </source>
</evidence>
<name>A0A328B6A2_9BACT</name>
<keyword evidence="3" id="KW-1185">Reference proteome</keyword>
<comment type="caution">
    <text evidence="2">The sequence shown here is derived from an EMBL/GenBank/DDBJ whole genome shotgun (WGS) entry which is preliminary data.</text>
</comment>
<sequence length="148" mass="15976">MVHPHTVVGAFGTVEAAQRAADQLTQHGFAADSVEVSDHDTTTTENPTGEFPENDGFHHLIMAIFGPPAAHSGPRYDARRHGFVAVHLDTYAEAERARDLLDAAGAVDVHEIGIGHRGAVGDSALDAELRPHRSRIIERRPGEPLRPL</sequence>
<evidence type="ECO:0000313" key="2">
    <source>
        <dbReference type="EMBL" id="RAK62910.1"/>
    </source>
</evidence>
<dbReference type="EMBL" id="QHKM01000011">
    <property type="protein sequence ID" value="RAK62910.1"/>
    <property type="molecule type" value="Genomic_DNA"/>
</dbReference>
<organism evidence="2 3">
    <name type="scientific">Hymenobacter edaphi</name>
    <dbReference type="NCBI Taxonomy" id="2211146"/>
    <lineage>
        <taxon>Bacteria</taxon>
        <taxon>Pseudomonadati</taxon>
        <taxon>Bacteroidota</taxon>
        <taxon>Cytophagia</taxon>
        <taxon>Cytophagales</taxon>
        <taxon>Hymenobacteraceae</taxon>
        <taxon>Hymenobacter</taxon>
    </lineage>
</organism>
<dbReference type="RefSeq" id="WP_111480375.1">
    <property type="nucleotide sequence ID" value="NZ_QHKM01000011.1"/>
</dbReference>
<accession>A0A328B6A2</accession>
<proteinExistence type="predicted"/>
<protein>
    <submittedName>
        <fullName evidence="2">Uncharacterized protein</fullName>
    </submittedName>
</protein>
<evidence type="ECO:0000256" key="1">
    <source>
        <dbReference type="SAM" id="MobiDB-lite"/>
    </source>
</evidence>
<dbReference type="Proteomes" id="UP000248553">
    <property type="component" value="Unassembled WGS sequence"/>
</dbReference>